<reference evidence="3" key="1">
    <citation type="submission" date="2022-10" db="EMBL/GenBank/DDBJ databases">
        <title>Genome assembly of Pristionchus species.</title>
        <authorList>
            <person name="Yoshida K."/>
            <person name="Sommer R.J."/>
        </authorList>
    </citation>
    <scope>NUCLEOTIDE SEQUENCE [LARGE SCALE GENOMIC DNA]</scope>
    <source>
        <strain evidence="3">RS5460</strain>
    </source>
</reference>
<evidence type="ECO:0000313" key="2">
    <source>
        <dbReference type="EMBL" id="GMR55049.1"/>
    </source>
</evidence>
<sequence>RVRQKSLHMSTVSSLSRKTDQAGMKDTPPYGQFRVEFDKIPSNILEHYRKASIEMEVKGITWQAALCLNFSGIDCISSVCTSKWHFGASIWTRNSLWSIRT</sequence>
<name>A0AAN5I887_9BILA</name>
<accession>A0AAN5I887</accession>
<evidence type="ECO:0000256" key="1">
    <source>
        <dbReference type="SAM" id="MobiDB-lite"/>
    </source>
</evidence>
<keyword evidence="3" id="KW-1185">Reference proteome</keyword>
<feature type="compositionally biased region" description="Polar residues" evidence="1">
    <location>
        <begin position="7"/>
        <end position="16"/>
    </location>
</feature>
<proteinExistence type="predicted"/>
<dbReference type="Proteomes" id="UP001328107">
    <property type="component" value="Unassembled WGS sequence"/>
</dbReference>
<feature type="non-terminal residue" evidence="2">
    <location>
        <position position="1"/>
    </location>
</feature>
<dbReference type="AlphaFoldDB" id="A0AAN5I887"/>
<protein>
    <submittedName>
        <fullName evidence="2">Uncharacterized protein</fullName>
    </submittedName>
</protein>
<feature type="region of interest" description="Disordered" evidence="1">
    <location>
        <begin position="1"/>
        <end position="29"/>
    </location>
</feature>
<gene>
    <name evidence="2" type="ORF">PMAYCL1PPCAC_25244</name>
</gene>
<comment type="caution">
    <text evidence="2">The sequence shown here is derived from an EMBL/GenBank/DDBJ whole genome shotgun (WGS) entry which is preliminary data.</text>
</comment>
<organism evidence="2 3">
    <name type="scientific">Pristionchus mayeri</name>
    <dbReference type="NCBI Taxonomy" id="1317129"/>
    <lineage>
        <taxon>Eukaryota</taxon>
        <taxon>Metazoa</taxon>
        <taxon>Ecdysozoa</taxon>
        <taxon>Nematoda</taxon>
        <taxon>Chromadorea</taxon>
        <taxon>Rhabditida</taxon>
        <taxon>Rhabditina</taxon>
        <taxon>Diplogasteromorpha</taxon>
        <taxon>Diplogasteroidea</taxon>
        <taxon>Neodiplogasteridae</taxon>
        <taxon>Pristionchus</taxon>
    </lineage>
</organism>
<dbReference type="EMBL" id="BTRK01000005">
    <property type="protein sequence ID" value="GMR55049.1"/>
    <property type="molecule type" value="Genomic_DNA"/>
</dbReference>
<evidence type="ECO:0000313" key="3">
    <source>
        <dbReference type="Proteomes" id="UP001328107"/>
    </source>
</evidence>